<dbReference type="PATRIC" id="fig|56193.3.peg.2084"/>
<sequence length="265" mass="27849">MSEGDLFSAGFAWGDVADAATPVATPDKGAPSQPRPPLSQTRATPVATGDAPAFARDFGWSDDAVASVAGVANLGVEAEVSQNATPPIATEFATRESAHFRGLEGQSTQPVADVASVANWSLAVERAARSRAPDGITDMAWRALVMDARMLLQNWGTDLFGLGWTTLEIFGVARQPGMRRLDVVGLVYLLRGNAVEAIDRDTALIRVTPRDTLTFQRKLVAGGGVPLWKWVEASQGGAVGMAGGGSAFSAYPRHPRHVNPDQGAG</sequence>
<organism evidence="2 3">
    <name type="scientific">Sphingobium chungbukense</name>
    <dbReference type="NCBI Taxonomy" id="56193"/>
    <lineage>
        <taxon>Bacteria</taxon>
        <taxon>Pseudomonadati</taxon>
        <taxon>Pseudomonadota</taxon>
        <taxon>Alphaproteobacteria</taxon>
        <taxon>Sphingomonadales</taxon>
        <taxon>Sphingomonadaceae</taxon>
        <taxon>Sphingobium</taxon>
    </lineage>
</organism>
<dbReference type="EMBL" id="LBIC01000004">
    <property type="protein sequence ID" value="KKW92262.1"/>
    <property type="molecule type" value="Genomic_DNA"/>
</dbReference>
<evidence type="ECO:0000313" key="3">
    <source>
        <dbReference type="Proteomes" id="UP000033874"/>
    </source>
</evidence>
<accession>A0A0M3AQ05</accession>
<dbReference type="Proteomes" id="UP000033874">
    <property type="component" value="Unassembled WGS sequence"/>
</dbReference>
<dbReference type="STRING" id="56193.YP76_10040"/>
<reference evidence="2 3" key="1">
    <citation type="submission" date="2015-04" db="EMBL/GenBank/DDBJ databases">
        <title>Genome sequence of aromatic hydrocarbons-degrading Sphingobium chungbukense DJ77.</title>
        <authorList>
            <person name="Kim Y.-C."/>
            <person name="Chae J.-C."/>
        </authorList>
    </citation>
    <scope>NUCLEOTIDE SEQUENCE [LARGE SCALE GENOMIC DNA]</scope>
    <source>
        <strain evidence="2 3">DJ77</strain>
    </source>
</reference>
<protein>
    <submittedName>
        <fullName evidence="2">Uncharacterized protein</fullName>
    </submittedName>
</protein>
<keyword evidence="3" id="KW-1185">Reference proteome</keyword>
<proteinExistence type="predicted"/>
<comment type="caution">
    <text evidence="2">The sequence shown here is derived from an EMBL/GenBank/DDBJ whole genome shotgun (WGS) entry which is preliminary data.</text>
</comment>
<evidence type="ECO:0000313" key="2">
    <source>
        <dbReference type="EMBL" id="KKW92262.1"/>
    </source>
</evidence>
<gene>
    <name evidence="2" type="ORF">YP76_10040</name>
</gene>
<dbReference type="AlphaFoldDB" id="A0A0M3AQ05"/>
<evidence type="ECO:0000256" key="1">
    <source>
        <dbReference type="SAM" id="MobiDB-lite"/>
    </source>
</evidence>
<feature type="region of interest" description="Disordered" evidence="1">
    <location>
        <begin position="20"/>
        <end position="47"/>
    </location>
</feature>
<name>A0A0M3AQ05_9SPHN</name>